<feature type="compositionally biased region" description="Basic and acidic residues" evidence="1">
    <location>
        <begin position="59"/>
        <end position="76"/>
    </location>
</feature>
<dbReference type="GO" id="GO:0004601">
    <property type="term" value="F:peroxidase activity"/>
    <property type="evidence" value="ECO:0007669"/>
    <property type="project" value="InterPro"/>
</dbReference>
<dbReference type="PANTHER" id="PTHR34599">
    <property type="entry name" value="PEROXIDASE-RELATED"/>
    <property type="match status" value="1"/>
</dbReference>
<comment type="caution">
    <text evidence="2">The sequence shown here is derived from an EMBL/GenBank/DDBJ whole genome shotgun (WGS) entry which is preliminary data.</text>
</comment>
<dbReference type="Gene3D" id="1.10.606.10">
    <property type="entry name" value="Vanadium-containing Chloroperoxidase, domain 2"/>
    <property type="match status" value="1"/>
</dbReference>
<dbReference type="RefSeq" id="WP_211302788.1">
    <property type="nucleotide sequence ID" value="NZ_PVZC01000002.1"/>
</dbReference>
<evidence type="ECO:0000313" key="2">
    <source>
        <dbReference type="EMBL" id="PRY01014.1"/>
    </source>
</evidence>
<dbReference type="InterPro" id="IPR016119">
    <property type="entry name" value="Br/Cl_peroxidase_C"/>
</dbReference>
<feature type="region of interest" description="Disordered" evidence="1">
    <location>
        <begin position="35"/>
        <end position="84"/>
    </location>
</feature>
<sequence>MAEESVPDNVNRRRFLGLAGAGAGAGMLTVAGAGSADAQQVSSSFDVRPGRGLARRRRGAEIRKAASNRSYRDPYPRQETNGEEAMPGYLGAYHKGMPHNEYGEVDTAAYEAYLHAFETGDPADFDAVPPGVPNARPQLNPQIIYAYDLQGPDSYRLLCPPAPSMGSAEFAGEMVEDYWMALLRDVPFIEYESNPALVDAAATSLSGLSGFAGPKQGGRVTARTLFRGNTPGDLVGPYVSQFLLRDVQFGPHRTAQRLDTVRPNLDFATEFGDYLLIQRGDPRATERNFSDTRYIRNARDLAHYTHFDQGYQPYINAALILLASGIPQNELLDQGNPYLGRPRQMGFATFGMPHLLTLIAEADKVARKPNLLQQWGIQRRLRPEVVSCRIEVQLNRAPGRYDGLLNDELLNADVLDRIRSQYGSYLLPQAFPEASPMSPDYPSGHATVAGACATVLKAWFNEDCPLPDPLVPNADGTALVPYTGSDAGQLTIGGELNKLAANIGNGRNMGGVHWRSSFLDAFTLGEEAAIGLLRDQKATTNEQNTFHLTRFDGTTIEI</sequence>
<proteinExistence type="predicted"/>
<name>A0A2T0QAY2_9ACTN</name>
<protein>
    <recommendedName>
        <fullName evidence="4">Phosphoesterase</fullName>
    </recommendedName>
</protein>
<evidence type="ECO:0000256" key="1">
    <source>
        <dbReference type="SAM" id="MobiDB-lite"/>
    </source>
</evidence>
<gene>
    <name evidence="2" type="ORF">CLV72_102650</name>
</gene>
<dbReference type="AlphaFoldDB" id="A0A2T0QAY2"/>
<dbReference type="InterPro" id="IPR006311">
    <property type="entry name" value="TAT_signal"/>
</dbReference>
<keyword evidence="3" id="KW-1185">Reference proteome</keyword>
<organism evidence="2 3">
    <name type="scientific">Allonocardiopsis opalescens</name>
    <dbReference type="NCBI Taxonomy" id="1144618"/>
    <lineage>
        <taxon>Bacteria</taxon>
        <taxon>Bacillati</taxon>
        <taxon>Actinomycetota</taxon>
        <taxon>Actinomycetes</taxon>
        <taxon>Streptosporangiales</taxon>
        <taxon>Allonocardiopsis</taxon>
    </lineage>
</organism>
<evidence type="ECO:0008006" key="4">
    <source>
        <dbReference type="Google" id="ProtNLM"/>
    </source>
</evidence>
<dbReference type="CDD" id="cd03398">
    <property type="entry name" value="PAP2_haloperoxidase"/>
    <property type="match status" value="1"/>
</dbReference>
<dbReference type="PROSITE" id="PS51318">
    <property type="entry name" value="TAT"/>
    <property type="match status" value="1"/>
</dbReference>
<accession>A0A2T0QAY2</accession>
<dbReference type="EMBL" id="PVZC01000002">
    <property type="protein sequence ID" value="PRY01014.1"/>
    <property type="molecule type" value="Genomic_DNA"/>
</dbReference>
<dbReference type="SUPFAM" id="SSF48317">
    <property type="entry name" value="Acid phosphatase/Vanadium-dependent haloperoxidase"/>
    <property type="match status" value="1"/>
</dbReference>
<dbReference type="InterPro" id="IPR052559">
    <property type="entry name" value="V-haloperoxidase"/>
</dbReference>
<reference evidence="2 3" key="1">
    <citation type="submission" date="2018-03" db="EMBL/GenBank/DDBJ databases">
        <title>Genomic Encyclopedia of Archaeal and Bacterial Type Strains, Phase II (KMG-II): from individual species to whole genera.</title>
        <authorList>
            <person name="Goeker M."/>
        </authorList>
    </citation>
    <scope>NUCLEOTIDE SEQUENCE [LARGE SCALE GENOMIC DNA]</scope>
    <source>
        <strain evidence="2 3">DSM 45601</strain>
    </source>
</reference>
<dbReference type="PANTHER" id="PTHR34599:SF1">
    <property type="entry name" value="PHOSPHATIDIC ACID PHOSPHATASE TYPE 2_HALOPEROXIDASE DOMAIN-CONTAINING PROTEIN"/>
    <property type="match status" value="1"/>
</dbReference>
<dbReference type="Proteomes" id="UP000237846">
    <property type="component" value="Unassembled WGS sequence"/>
</dbReference>
<dbReference type="InterPro" id="IPR036938">
    <property type="entry name" value="PAP2/HPO_sf"/>
</dbReference>
<evidence type="ECO:0000313" key="3">
    <source>
        <dbReference type="Proteomes" id="UP000237846"/>
    </source>
</evidence>